<gene>
    <name evidence="3" type="ORF">Rhe02_92250</name>
</gene>
<dbReference type="AlphaFoldDB" id="A0A8J3VMF9"/>
<protein>
    <submittedName>
        <fullName evidence="3">Uncharacterized protein</fullName>
    </submittedName>
</protein>
<organism evidence="3 4">
    <name type="scientific">Rhizocola hellebori</name>
    <dbReference type="NCBI Taxonomy" id="1392758"/>
    <lineage>
        <taxon>Bacteria</taxon>
        <taxon>Bacillati</taxon>
        <taxon>Actinomycetota</taxon>
        <taxon>Actinomycetes</taxon>
        <taxon>Micromonosporales</taxon>
        <taxon>Micromonosporaceae</taxon>
        <taxon>Rhizocola</taxon>
    </lineage>
</organism>
<name>A0A8J3VMF9_9ACTN</name>
<keyword evidence="4" id="KW-1185">Reference proteome</keyword>
<evidence type="ECO:0000313" key="3">
    <source>
        <dbReference type="EMBL" id="GIH11158.1"/>
    </source>
</evidence>
<dbReference type="EMBL" id="BONY01000121">
    <property type="protein sequence ID" value="GIH11158.1"/>
    <property type="molecule type" value="Genomic_DNA"/>
</dbReference>
<comment type="caution">
    <text evidence="3">The sequence shown here is derived from an EMBL/GenBank/DDBJ whole genome shotgun (WGS) entry which is preliminary data.</text>
</comment>
<evidence type="ECO:0000256" key="1">
    <source>
        <dbReference type="SAM" id="MobiDB-lite"/>
    </source>
</evidence>
<dbReference type="PROSITE" id="PS51257">
    <property type="entry name" value="PROKAR_LIPOPROTEIN"/>
    <property type="match status" value="1"/>
</dbReference>
<feature type="compositionally biased region" description="Pro residues" evidence="1">
    <location>
        <begin position="30"/>
        <end position="53"/>
    </location>
</feature>
<dbReference type="RefSeq" id="WP_203914877.1">
    <property type="nucleotide sequence ID" value="NZ_BONY01000121.1"/>
</dbReference>
<evidence type="ECO:0000256" key="2">
    <source>
        <dbReference type="SAM" id="SignalP"/>
    </source>
</evidence>
<feature type="chain" id="PRO_5038513063" evidence="2">
    <location>
        <begin position="21"/>
        <end position="165"/>
    </location>
</feature>
<feature type="signal peptide" evidence="2">
    <location>
        <begin position="1"/>
        <end position="20"/>
    </location>
</feature>
<accession>A0A8J3VMF9</accession>
<proteinExistence type="predicted"/>
<dbReference type="Proteomes" id="UP000612899">
    <property type="component" value="Unassembled WGS sequence"/>
</dbReference>
<sequence length="165" mass="16967">MPPLTKLRVGMTAVVLSALAGCGVPPELAPPPGTQVPVPSATPPVSAPFPPGYTPRATGPTTTPSAVATPFPEFSSVSCNGKPTGDQVLALVKRETNISPSKPITQPVCAGTWHFTVLEVPNREPLQVLSKSEPTGLHLMAVGTDVCTVDVRRQAPTGILLAASC</sequence>
<feature type="region of interest" description="Disordered" evidence="1">
    <location>
        <begin position="30"/>
        <end position="65"/>
    </location>
</feature>
<keyword evidence="2" id="KW-0732">Signal</keyword>
<evidence type="ECO:0000313" key="4">
    <source>
        <dbReference type="Proteomes" id="UP000612899"/>
    </source>
</evidence>
<reference evidence="3" key="1">
    <citation type="submission" date="2021-01" db="EMBL/GenBank/DDBJ databases">
        <title>Whole genome shotgun sequence of Rhizocola hellebori NBRC 109834.</title>
        <authorList>
            <person name="Komaki H."/>
            <person name="Tamura T."/>
        </authorList>
    </citation>
    <scope>NUCLEOTIDE SEQUENCE</scope>
    <source>
        <strain evidence="3">NBRC 109834</strain>
    </source>
</reference>